<evidence type="ECO:0000256" key="1">
    <source>
        <dbReference type="ARBA" id="ARBA00004141"/>
    </source>
</evidence>
<dbReference type="Proteomes" id="UP001230268">
    <property type="component" value="Unassembled WGS sequence"/>
</dbReference>
<evidence type="ECO:0000256" key="2">
    <source>
        <dbReference type="ARBA" id="ARBA00006595"/>
    </source>
</evidence>
<evidence type="ECO:0000256" key="7">
    <source>
        <dbReference type="ARBA" id="ARBA00023136"/>
    </source>
</evidence>
<protein>
    <recommendedName>
        <fullName evidence="11">Transporter</fullName>
    </recommendedName>
</protein>
<keyword evidence="3" id="KW-0813">Transport</keyword>
<evidence type="ECO:0000256" key="8">
    <source>
        <dbReference type="SAM" id="Phobius"/>
    </source>
</evidence>
<keyword evidence="10" id="KW-1185">Reference proteome</keyword>
<gene>
    <name evidence="9" type="ORF">BgAZ_206790</name>
</gene>
<comment type="caution">
    <text evidence="9">The sequence shown here is derived from an EMBL/GenBank/DDBJ whole genome shotgun (WGS) entry which is preliminary data.</text>
</comment>
<proteinExistence type="inferred from homology"/>
<dbReference type="InterPro" id="IPR036259">
    <property type="entry name" value="MFS_trans_sf"/>
</dbReference>
<feature type="transmembrane region" description="Helical" evidence="8">
    <location>
        <begin position="370"/>
        <end position="394"/>
    </location>
</feature>
<keyword evidence="4 8" id="KW-0812">Transmembrane</keyword>
<dbReference type="SUPFAM" id="SSF103473">
    <property type="entry name" value="MFS general substrate transporter"/>
    <property type="match status" value="1"/>
</dbReference>
<feature type="transmembrane region" description="Helical" evidence="8">
    <location>
        <begin position="94"/>
        <end position="113"/>
    </location>
</feature>
<comment type="similarity">
    <text evidence="2">Belongs to the SLC43A transporter (TC 2.A.1.44) family.</text>
</comment>
<feature type="transmembrane region" description="Helical" evidence="8">
    <location>
        <begin position="339"/>
        <end position="358"/>
    </location>
</feature>
<evidence type="ECO:0000256" key="4">
    <source>
        <dbReference type="ARBA" id="ARBA00022692"/>
    </source>
</evidence>
<evidence type="ECO:0000256" key="6">
    <source>
        <dbReference type="ARBA" id="ARBA00022989"/>
    </source>
</evidence>
<name>A0AAD8UU27_BABGI</name>
<dbReference type="Gene3D" id="1.20.1250.20">
    <property type="entry name" value="MFS general substrate transporter like domains"/>
    <property type="match status" value="1"/>
</dbReference>
<feature type="transmembrane region" description="Helical" evidence="8">
    <location>
        <begin position="262"/>
        <end position="283"/>
    </location>
</feature>
<feature type="transmembrane region" description="Helical" evidence="8">
    <location>
        <begin position="406"/>
        <end position="429"/>
    </location>
</feature>
<organism evidence="9 10">
    <name type="scientific">Babesia gibsoni</name>
    <dbReference type="NCBI Taxonomy" id="33632"/>
    <lineage>
        <taxon>Eukaryota</taxon>
        <taxon>Sar</taxon>
        <taxon>Alveolata</taxon>
        <taxon>Apicomplexa</taxon>
        <taxon>Aconoidasida</taxon>
        <taxon>Piroplasmida</taxon>
        <taxon>Babesiidae</taxon>
        <taxon>Babesia</taxon>
    </lineage>
</organism>
<keyword evidence="5" id="KW-0029">Amino-acid transport</keyword>
<accession>A0AAD8UU27</accession>
<dbReference type="AlphaFoldDB" id="A0AAD8UU27"/>
<feature type="transmembrane region" description="Helical" evidence="8">
    <location>
        <begin position="185"/>
        <end position="204"/>
    </location>
</feature>
<dbReference type="InterPro" id="IPR052599">
    <property type="entry name" value="SLC43A_AATransporter"/>
</dbReference>
<dbReference type="EMBL" id="JAVEPI010000002">
    <property type="protein sequence ID" value="KAK1443803.1"/>
    <property type="molecule type" value="Genomic_DNA"/>
</dbReference>
<dbReference type="PANTHER" id="PTHR20772">
    <property type="entry name" value="PROTEIN FMP42"/>
    <property type="match status" value="1"/>
</dbReference>
<evidence type="ECO:0000313" key="9">
    <source>
        <dbReference type="EMBL" id="KAK1443803.1"/>
    </source>
</evidence>
<feature type="transmembrane region" description="Helical" evidence="8">
    <location>
        <begin position="5"/>
        <end position="23"/>
    </location>
</feature>
<evidence type="ECO:0000256" key="3">
    <source>
        <dbReference type="ARBA" id="ARBA00022448"/>
    </source>
</evidence>
<evidence type="ECO:0000313" key="10">
    <source>
        <dbReference type="Proteomes" id="UP001230268"/>
    </source>
</evidence>
<sequence length="462" mass="52069">MKVNWLLRLYIYGSISTLVGPFYDNWASLERYLYRSGVYYNQCNEEDPEDGHKETWSCEKQHESVNMLLTVSRAAECAGSFLIGVLMDWEGPKITAVLGVVIRIIGWSLIGFLPHVNAAVIASFSMLGLSVNFIIIPALTVVSYAGKYRFFAVVQIGMFSCLSSMVLKLKMYILDSGKLTKEQINYMYTIFILLPCLAISAYIFPWKIDREKVGEDIEMEVKKENVVLHQQDGEYNENVADATWTWSGLLRTLVEKEVFTCLIYFSFNFGSITFIQQIFSVIYADSPKLLSLIEYIIAFAFIPCCIMSVLFLYISPIWMMIGLNAIGGLMHVLAIMDSFAAGFIVSLCLMTTFCVLHTKVYNYLDQFLDGIYMGSIVGSLNTLCGVWLIVQGLLSKGHNDPKVLRYINYGMLVGRILFLIPFLCFTFLIPKRIKRAQSVTSLSGGEGKLESHASGTQIIKVV</sequence>
<keyword evidence="6 8" id="KW-1133">Transmembrane helix</keyword>
<dbReference type="PANTHER" id="PTHR20772:SF2">
    <property type="entry name" value="PROTEIN FMP42"/>
    <property type="match status" value="1"/>
</dbReference>
<feature type="transmembrane region" description="Helical" evidence="8">
    <location>
        <begin position="120"/>
        <end position="144"/>
    </location>
</feature>
<keyword evidence="7 8" id="KW-0472">Membrane</keyword>
<feature type="transmembrane region" description="Helical" evidence="8">
    <location>
        <begin position="150"/>
        <end position="173"/>
    </location>
</feature>
<dbReference type="GO" id="GO:0006865">
    <property type="term" value="P:amino acid transport"/>
    <property type="evidence" value="ECO:0007669"/>
    <property type="project" value="UniProtKB-KW"/>
</dbReference>
<feature type="transmembrane region" description="Helical" evidence="8">
    <location>
        <begin position="295"/>
        <end position="319"/>
    </location>
</feature>
<evidence type="ECO:0008006" key="11">
    <source>
        <dbReference type="Google" id="ProtNLM"/>
    </source>
</evidence>
<evidence type="ECO:0000256" key="5">
    <source>
        <dbReference type="ARBA" id="ARBA00022970"/>
    </source>
</evidence>
<reference evidence="9" key="1">
    <citation type="submission" date="2023-08" db="EMBL/GenBank/DDBJ databases">
        <title>Draft sequence of the Babesia gibsoni genome.</title>
        <authorList>
            <person name="Yamagishi J.Y."/>
            <person name="Xuan X.X."/>
        </authorList>
    </citation>
    <scope>NUCLEOTIDE SEQUENCE</scope>
    <source>
        <strain evidence="9">Azabu</strain>
    </source>
</reference>
<comment type="subcellular location">
    <subcellularLocation>
        <location evidence="1">Membrane</location>
        <topology evidence="1">Multi-pass membrane protein</topology>
    </subcellularLocation>
</comment>
<dbReference type="GO" id="GO:0016020">
    <property type="term" value="C:membrane"/>
    <property type="evidence" value="ECO:0007669"/>
    <property type="project" value="UniProtKB-SubCell"/>
</dbReference>